<protein>
    <recommendedName>
        <fullName evidence="2">SCAN box domain-containing protein</fullName>
    </recommendedName>
</protein>
<evidence type="ECO:0000256" key="1">
    <source>
        <dbReference type="SAM" id="MobiDB-lite"/>
    </source>
</evidence>
<feature type="non-terminal residue" evidence="3">
    <location>
        <position position="494"/>
    </location>
</feature>
<reference evidence="3" key="2">
    <citation type="submission" date="2016-06" db="EMBL/GenBank/DDBJ databases">
        <title>The genome of a short-lived fish provides insights into sex chromosome evolution and the genetic control of aging.</title>
        <authorList>
            <person name="Reichwald K."/>
            <person name="Felder M."/>
            <person name="Petzold A."/>
            <person name="Koch P."/>
            <person name="Groth M."/>
            <person name="Platzer M."/>
        </authorList>
    </citation>
    <scope>NUCLEOTIDE SEQUENCE</scope>
    <source>
        <tissue evidence="3">Brain</tissue>
    </source>
</reference>
<name>A0A1A8PH79_9TELE</name>
<dbReference type="SUPFAM" id="SSF47353">
    <property type="entry name" value="Retrovirus capsid dimerization domain-like"/>
    <property type="match status" value="1"/>
</dbReference>
<feature type="domain" description="SCAN box" evidence="2">
    <location>
        <begin position="19"/>
        <end position="94"/>
    </location>
</feature>
<dbReference type="InterPro" id="IPR038269">
    <property type="entry name" value="SCAN_sf"/>
</dbReference>
<gene>
    <name evidence="3" type="primary">Nfu_g_1_010625</name>
</gene>
<accession>A0A1A8PH79</accession>
<dbReference type="Pfam" id="PF02023">
    <property type="entry name" value="SCAN"/>
    <property type="match status" value="1"/>
</dbReference>
<dbReference type="PANTHER" id="PTHR46888">
    <property type="entry name" value="ZINC KNUCKLE DOMAINCONTAINING PROTEIN-RELATED"/>
    <property type="match status" value="1"/>
</dbReference>
<organism evidence="3">
    <name type="scientific">Nothobranchius rachovii</name>
    <name type="common">bluefin notho</name>
    <dbReference type="NCBI Taxonomy" id="451742"/>
    <lineage>
        <taxon>Eukaryota</taxon>
        <taxon>Metazoa</taxon>
        <taxon>Chordata</taxon>
        <taxon>Craniata</taxon>
        <taxon>Vertebrata</taxon>
        <taxon>Euteleostomi</taxon>
        <taxon>Actinopterygii</taxon>
        <taxon>Neopterygii</taxon>
        <taxon>Teleostei</taxon>
        <taxon>Neoteleostei</taxon>
        <taxon>Acanthomorphata</taxon>
        <taxon>Ovalentaria</taxon>
        <taxon>Atherinomorphae</taxon>
        <taxon>Cyprinodontiformes</taxon>
        <taxon>Nothobranchiidae</taxon>
        <taxon>Nothobranchius</taxon>
    </lineage>
</organism>
<sequence>SLDYDRVKAVILQAYELIPEAYRQKFRQAKKSAGQTHVEFAREISMLFDKWCSSTKIKTLSDLRELILLEDFKRKLPERLVTYLNEQKKKNGKPSAAPKEVAFLKRSPVVKPLCAARELDACFAPFILSGEISLTPCDTDKQSVRILRDTECQLVSGCFDVAICDHLPVNGVDVLLGNDVAGACAVTRSQTQNNADIQLNDSVLMRLFSDDSEQTTHDGLGFVPSSDTAEQREKADADPQQGDPFPLTAETLSAAQKSDVTLKPYFEQVTTSDKTTTHYLLDNDVLNRKEIFVNPYVFSYKVSGGHTAELYHYQVYNQSSNPFLLHIWVTKVLPSSCLDTLLVFGHTPLKALKERFLCSDPPNRKVQEYVQLFQKRLKEANAIAKTYLDKAKLKMKVQYDKTATRRNFAVGDKVLVLTPVSNSALSTKFEGPFEILMPKAAEQPMVPQEAGEVGEDFPSSCSPRLNNSEALKELEGRLTHLSPEIAGDLVKLML</sequence>
<dbReference type="EMBL" id="HAEH01006864">
    <property type="protein sequence ID" value="SBR80392.1"/>
    <property type="molecule type" value="Transcribed_RNA"/>
</dbReference>
<feature type="non-terminal residue" evidence="3">
    <location>
        <position position="1"/>
    </location>
</feature>
<evidence type="ECO:0000313" key="3">
    <source>
        <dbReference type="EMBL" id="SBR80392.1"/>
    </source>
</evidence>
<dbReference type="InterPro" id="IPR003309">
    <property type="entry name" value="SCAN_dom"/>
</dbReference>
<dbReference type="AlphaFoldDB" id="A0A1A8PH79"/>
<dbReference type="PANTHER" id="PTHR46888:SF13">
    <property type="entry name" value="RIBONUCLEASE H"/>
    <property type="match status" value="1"/>
</dbReference>
<reference evidence="3" key="1">
    <citation type="submission" date="2016-05" db="EMBL/GenBank/DDBJ databases">
        <authorList>
            <person name="Lavstsen T."/>
            <person name="Jespersen J.S."/>
        </authorList>
    </citation>
    <scope>NUCLEOTIDE SEQUENCE</scope>
    <source>
        <tissue evidence="3">Brain</tissue>
    </source>
</reference>
<evidence type="ECO:0000259" key="2">
    <source>
        <dbReference type="Pfam" id="PF02023"/>
    </source>
</evidence>
<dbReference type="Gene3D" id="1.10.4020.10">
    <property type="entry name" value="DNA breaking-rejoining enzymes"/>
    <property type="match status" value="1"/>
</dbReference>
<feature type="region of interest" description="Disordered" evidence="1">
    <location>
        <begin position="215"/>
        <end position="246"/>
    </location>
</feature>
<proteinExistence type="predicted"/>